<sequence>MKRFKPLYLYLAGAIVAAVIFGYEVVVYHGSLDSLEIVLSAMPACILAYLAFKVHRESDDEELM</sequence>
<evidence type="ECO:0000313" key="2">
    <source>
        <dbReference type="EMBL" id="QEC63868.1"/>
    </source>
</evidence>
<proteinExistence type="predicted"/>
<dbReference type="AlphaFoldDB" id="A0A5B8UY84"/>
<dbReference type="RefSeq" id="WP_147032441.1">
    <property type="nucleotide sequence ID" value="NZ_CP042436.1"/>
</dbReference>
<feature type="transmembrane region" description="Helical" evidence="1">
    <location>
        <begin position="34"/>
        <end position="52"/>
    </location>
</feature>
<keyword evidence="3" id="KW-1185">Reference proteome</keyword>
<feature type="transmembrane region" description="Helical" evidence="1">
    <location>
        <begin position="7"/>
        <end position="28"/>
    </location>
</feature>
<name>A0A5B8UY84_9SPHI</name>
<dbReference type="Proteomes" id="UP000321479">
    <property type="component" value="Chromosome"/>
</dbReference>
<evidence type="ECO:0000256" key="1">
    <source>
        <dbReference type="SAM" id="Phobius"/>
    </source>
</evidence>
<keyword evidence="1" id="KW-0472">Membrane</keyword>
<protein>
    <recommendedName>
        <fullName evidence="4">DUF3098 domain-containing protein</fullName>
    </recommendedName>
</protein>
<evidence type="ECO:0008006" key="4">
    <source>
        <dbReference type="Google" id="ProtNLM"/>
    </source>
</evidence>
<dbReference type="EMBL" id="CP042436">
    <property type="protein sequence ID" value="QEC63868.1"/>
    <property type="molecule type" value="Genomic_DNA"/>
</dbReference>
<evidence type="ECO:0000313" key="3">
    <source>
        <dbReference type="Proteomes" id="UP000321479"/>
    </source>
</evidence>
<gene>
    <name evidence="2" type="ORF">FRZ54_15225</name>
</gene>
<keyword evidence="1" id="KW-0812">Transmembrane</keyword>
<accession>A0A5B8UY84</accession>
<dbReference type="KEGG" id="mgin:FRZ54_15225"/>
<keyword evidence="1" id="KW-1133">Transmembrane helix</keyword>
<organism evidence="2 3">
    <name type="scientific">Mucilaginibacter ginsenosidivorans</name>
    <dbReference type="NCBI Taxonomy" id="398053"/>
    <lineage>
        <taxon>Bacteria</taxon>
        <taxon>Pseudomonadati</taxon>
        <taxon>Bacteroidota</taxon>
        <taxon>Sphingobacteriia</taxon>
        <taxon>Sphingobacteriales</taxon>
        <taxon>Sphingobacteriaceae</taxon>
        <taxon>Mucilaginibacter</taxon>
    </lineage>
</organism>
<reference evidence="2 3" key="1">
    <citation type="journal article" date="2017" name="Curr. Microbiol.">
        <title>Mucilaginibacter ginsenosidivorans sp. nov., Isolated from Soil of Ginseng Field.</title>
        <authorList>
            <person name="Kim M.M."/>
            <person name="Siddiqi M.Z."/>
            <person name="Im W.T."/>
        </authorList>
    </citation>
    <scope>NUCLEOTIDE SEQUENCE [LARGE SCALE GENOMIC DNA]</scope>
    <source>
        <strain evidence="2 3">Gsoil 3017</strain>
    </source>
</reference>